<name>A0A371JW95_9FLAO</name>
<feature type="compositionally biased region" description="Low complexity" evidence="4">
    <location>
        <begin position="15"/>
        <end position="31"/>
    </location>
</feature>
<keyword evidence="7" id="KW-1185">Reference proteome</keyword>
<comment type="caution">
    <text evidence="6">The sequence shown here is derived from an EMBL/GenBank/DDBJ whole genome shotgun (WGS) entry which is preliminary data.</text>
</comment>
<feature type="domain" description="Glycoside hydrolase family 5" evidence="5">
    <location>
        <begin position="51"/>
        <end position="294"/>
    </location>
</feature>
<dbReference type="InterPro" id="IPR018087">
    <property type="entry name" value="Glyco_hydro_5_CS"/>
</dbReference>
<keyword evidence="1 3" id="KW-0378">Hydrolase</keyword>
<keyword evidence="2 3" id="KW-0326">Glycosidase</keyword>
<evidence type="ECO:0000256" key="1">
    <source>
        <dbReference type="ARBA" id="ARBA00022801"/>
    </source>
</evidence>
<reference evidence="6 7" key="1">
    <citation type="submission" date="2018-08" db="EMBL/GenBank/DDBJ databases">
        <title>Muricauda nanhaiensis sp. nov., isolated from seawater of the South China Sea.</title>
        <authorList>
            <person name="Dang Y."/>
        </authorList>
    </citation>
    <scope>NUCLEOTIDE SEQUENCE [LARGE SCALE GENOMIC DNA]</scope>
    <source>
        <strain evidence="6 7">SM1704</strain>
    </source>
</reference>
<dbReference type="OrthoDB" id="154460at2"/>
<dbReference type="Pfam" id="PF00150">
    <property type="entry name" value="Cellulase"/>
    <property type="match status" value="1"/>
</dbReference>
<dbReference type="InterPro" id="IPR001547">
    <property type="entry name" value="Glyco_hydro_5"/>
</dbReference>
<evidence type="ECO:0000259" key="5">
    <source>
        <dbReference type="Pfam" id="PF00150"/>
    </source>
</evidence>
<dbReference type="SUPFAM" id="SSF51445">
    <property type="entry name" value="(Trans)glycosidases"/>
    <property type="match status" value="1"/>
</dbReference>
<accession>A0A371JW95</accession>
<evidence type="ECO:0000256" key="4">
    <source>
        <dbReference type="SAM" id="MobiDB-lite"/>
    </source>
</evidence>
<dbReference type="PROSITE" id="PS00659">
    <property type="entry name" value="GLYCOSYL_HYDROL_F5"/>
    <property type="match status" value="1"/>
</dbReference>
<feature type="compositionally biased region" description="Acidic residues" evidence="4">
    <location>
        <begin position="1"/>
        <end position="14"/>
    </location>
</feature>
<dbReference type="PANTHER" id="PTHR34142">
    <property type="entry name" value="ENDO-BETA-1,4-GLUCANASE A"/>
    <property type="match status" value="1"/>
</dbReference>
<dbReference type="GO" id="GO:0000272">
    <property type="term" value="P:polysaccharide catabolic process"/>
    <property type="evidence" value="ECO:0007669"/>
    <property type="project" value="InterPro"/>
</dbReference>
<organism evidence="6 7">
    <name type="scientific">Flagellimonas nanhaiensis</name>
    <dbReference type="NCBI Taxonomy" id="2292706"/>
    <lineage>
        <taxon>Bacteria</taxon>
        <taxon>Pseudomonadati</taxon>
        <taxon>Bacteroidota</taxon>
        <taxon>Flavobacteriia</taxon>
        <taxon>Flavobacteriales</taxon>
        <taxon>Flavobacteriaceae</taxon>
        <taxon>Flagellimonas</taxon>
    </lineage>
</organism>
<dbReference type="AlphaFoldDB" id="A0A371JW95"/>
<dbReference type="Gene3D" id="3.20.20.80">
    <property type="entry name" value="Glycosidases"/>
    <property type="match status" value="1"/>
</dbReference>
<dbReference type="PANTHER" id="PTHR34142:SF1">
    <property type="entry name" value="GLYCOSIDE HYDROLASE FAMILY 5 DOMAIN-CONTAINING PROTEIN"/>
    <property type="match status" value="1"/>
</dbReference>
<evidence type="ECO:0000313" key="6">
    <source>
        <dbReference type="EMBL" id="RDY62045.1"/>
    </source>
</evidence>
<evidence type="ECO:0000313" key="7">
    <source>
        <dbReference type="Proteomes" id="UP000261828"/>
    </source>
</evidence>
<dbReference type="EMBL" id="QTJX01000001">
    <property type="protein sequence ID" value="RDY62045.1"/>
    <property type="molecule type" value="Genomic_DNA"/>
</dbReference>
<protein>
    <submittedName>
        <fullName evidence="6">Glycoside hydrolase family 5 protein</fullName>
    </submittedName>
</protein>
<feature type="region of interest" description="Disordered" evidence="4">
    <location>
        <begin position="1"/>
        <end position="32"/>
    </location>
</feature>
<proteinExistence type="inferred from homology"/>
<dbReference type="InterPro" id="IPR017853">
    <property type="entry name" value="GH"/>
</dbReference>
<evidence type="ECO:0000256" key="3">
    <source>
        <dbReference type="RuleBase" id="RU361153"/>
    </source>
</evidence>
<evidence type="ECO:0000256" key="2">
    <source>
        <dbReference type="ARBA" id="ARBA00023295"/>
    </source>
</evidence>
<dbReference type="Proteomes" id="UP000261828">
    <property type="component" value="Unassembled WGS sequence"/>
</dbReference>
<sequence>MEQPMDDVTGENENPDGNGQDPDGPDTGNTGSFLSVVEEFGQLSVTGNKMVDQNGNSVQLRGMSLFWSQWIGKYYTPEVVAWLKDDWRCTAVRAALAVEHEGYLENPEVEKQKIFAVVDAAIANGLYVIIDWHDHHAEDHLEESVAFFGEMAEKYGDYPNIIYETYNEPLNVSWKNVLKPYHEAVISEIRKYDSDNLIVCGTPNWSQDVEDVIFEKLDDPNVMYTLHYYAATHKQELRNKALLAINNNIPIFVTEYGVSEASGDGSIDGTEAETWWNFLDEYNISHLNWSIADKEELSAALKPGASTIGGWALDDLTTSGTMVREHLREKNKAY</sequence>
<dbReference type="GO" id="GO:0004553">
    <property type="term" value="F:hydrolase activity, hydrolyzing O-glycosyl compounds"/>
    <property type="evidence" value="ECO:0007669"/>
    <property type="project" value="InterPro"/>
</dbReference>
<gene>
    <name evidence="6" type="ORF">DX873_05230</name>
</gene>
<comment type="similarity">
    <text evidence="3">Belongs to the glycosyl hydrolase 5 (cellulase A) family.</text>
</comment>